<keyword evidence="3" id="KW-1185">Reference proteome</keyword>
<dbReference type="RefSeq" id="XP_018032001.1">
    <property type="nucleotide sequence ID" value="XM_018180429.1"/>
</dbReference>
<evidence type="ECO:0000313" key="2">
    <source>
        <dbReference type="EMBL" id="OAG01636.1"/>
    </source>
</evidence>
<accession>A0A177C2G8</accession>
<organism evidence="2 3">
    <name type="scientific">Paraphaeosphaeria sporulosa</name>
    <dbReference type="NCBI Taxonomy" id="1460663"/>
    <lineage>
        <taxon>Eukaryota</taxon>
        <taxon>Fungi</taxon>
        <taxon>Dikarya</taxon>
        <taxon>Ascomycota</taxon>
        <taxon>Pezizomycotina</taxon>
        <taxon>Dothideomycetes</taxon>
        <taxon>Pleosporomycetidae</taxon>
        <taxon>Pleosporales</taxon>
        <taxon>Massarineae</taxon>
        <taxon>Didymosphaeriaceae</taxon>
        <taxon>Paraphaeosphaeria</taxon>
    </lineage>
</organism>
<name>A0A177C2G8_9PLEO</name>
<dbReference type="AlphaFoldDB" id="A0A177C2G8"/>
<dbReference type="GeneID" id="28763915"/>
<evidence type="ECO:0000256" key="1">
    <source>
        <dbReference type="SAM" id="MobiDB-lite"/>
    </source>
</evidence>
<dbReference type="Proteomes" id="UP000077069">
    <property type="component" value="Unassembled WGS sequence"/>
</dbReference>
<feature type="region of interest" description="Disordered" evidence="1">
    <location>
        <begin position="41"/>
        <end position="60"/>
    </location>
</feature>
<reference evidence="2 3" key="1">
    <citation type="submission" date="2016-05" db="EMBL/GenBank/DDBJ databases">
        <title>Comparative analysis of secretome profiles of manganese(II)-oxidizing ascomycete fungi.</title>
        <authorList>
            <consortium name="DOE Joint Genome Institute"/>
            <person name="Zeiner C.A."/>
            <person name="Purvine S.O."/>
            <person name="Zink E.M."/>
            <person name="Wu S."/>
            <person name="Pasa-Tolic L."/>
            <person name="Chaput D.L."/>
            <person name="Haridas S."/>
            <person name="Grigoriev I.V."/>
            <person name="Santelli C.M."/>
            <person name="Hansel C.M."/>
        </authorList>
    </citation>
    <scope>NUCLEOTIDE SEQUENCE [LARGE SCALE GENOMIC DNA]</scope>
    <source>
        <strain evidence="2 3">AP3s5-JAC2a</strain>
    </source>
</reference>
<dbReference type="EMBL" id="KV441557">
    <property type="protein sequence ID" value="OAG01636.1"/>
    <property type="molecule type" value="Genomic_DNA"/>
</dbReference>
<proteinExistence type="predicted"/>
<gene>
    <name evidence="2" type="ORF">CC84DRAFT_1179681</name>
</gene>
<protein>
    <submittedName>
        <fullName evidence="2">Uncharacterized protein</fullName>
    </submittedName>
</protein>
<sequence length="232" mass="24439">MASKGLEDEDARIGGFHWQQTTTMLASNVWPRSLGVDLEAETGVASGGRGRRASSEVVGDGPELLPLSHQKPAAVDGPLNGCGGVVRMSRDGETERSRGRCRVELSEAGAGCEGSLQREASSGRRTPSSGCASASAPPGPFHAWWLHLSSGRTLSLSSVAVDASRGHDAALGAGRSRSHLAKGGGAPHRTTQNWARHRVPAKPMRRSVENCLFVPKPATFHTLVHTTSPGRR</sequence>
<feature type="region of interest" description="Disordered" evidence="1">
    <location>
        <begin position="112"/>
        <end position="134"/>
    </location>
</feature>
<evidence type="ECO:0000313" key="3">
    <source>
        <dbReference type="Proteomes" id="UP000077069"/>
    </source>
</evidence>
<dbReference type="InParanoid" id="A0A177C2G8"/>